<keyword evidence="3" id="KW-1185">Reference proteome</keyword>
<keyword evidence="1" id="KW-0812">Transmembrane</keyword>
<evidence type="ECO:0000313" key="2">
    <source>
        <dbReference type="EMBL" id="MBC2604600.1"/>
    </source>
</evidence>
<feature type="transmembrane region" description="Helical" evidence="1">
    <location>
        <begin position="12"/>
        <end position="34"/>
    </location>
</feature>
<gene>
    <name evidence="2" type="ORF">H5P27_00865</name>
</gene>
<dbReference type="Proteomes" id="UP000526501">
    <property type="component" value="Unassembled WGS sequence"/>
</dbReference>
<dbReference type="EMBL" id="JACHVC010000001">
    <property type="protein sequence ID" value="MBC2604600.1"/>
    <property type="molecule type" value="Genomic_DNA"/>
</dbReference>
<protein>
    <submittedName>
        <fullName evidence="2">Uncharacterized protein</fullName>
    </submittedName>
</protein>
<accession>A0A7X1B2S8</accession>
<keyword evidence="1" id="KW-0472">Membrane</keyword>
<organism evidence="2 3">
    <name type="scientific">Pelagicoccus albus</name>
    <dbReference type="NCBI Taxonomy" id="415222"/>
    <lineage>
        <taxon>Bacteria</taxon>
        <taxon>Pseudomonadati</taxon>
        <taxon>Verrucomicrobiota</taxon>
        <taxon>Opitutia</taxon>
        <taxon>Puniceicoccales</taxon>
        <taxon>Pelagicoccaceae</taxon>
        <taxon>Pelagicoccus</taxon>
    </lineage>
</organism>
<comment type="caution">
    <text evidence="2">The sequence shown here is derived from an EMBL/GenBank/DDBJ whole genome shotgun (WGS) entry which is preliminary data.</text>
</comment>
<proteinExistence type="predicted"/>
<keyword evidence="1" id="KW-1133">Transmembrane helix</keyword>
<name>A0A7X1B2S8_9BACT</name>
<dbReference type="RefSeq" id="WP_185658491.1">
    <property type="nucleotide sequence ID" value="NZ_CAWPOO010000001.1"/>
</dbReference>
<dbReference type="AlphaFoldDB" id="A0A7X1B2S8"/>
<evidence type="ECO:0000313" key="3">
    <source>
        <dbReference type="Proteomes" id="UP000526501"/>
    </source>
</evidence>
<evidence type="ECO:0000256" key="1">
    <source>
        <dbReference type="SAM" id="Phobius"/>
    </source>
</evidence>
<sequence>MFQRVEYTELQTLFPKIGFVLFFLAFAIIVWKAVKMEKGESSKASRMPLDD</sequence>
<reference evidence="2 3" key="1">
    <citation type="submission" date="2020-07" db="EMBL/GenBank/DDBJ databases">
        <authorList>
            <person name="Feng X."/>
        </authorList>
    </citation>
    <scope>NUCLEOTIDE SEQUENCE [LARGE SCALE GENOMIC DNA]</scope>
    <source>
        <strain evidence="2 3">JCM23202</strain>
    </source>
</reference>